<dbReference type="SUPFAM" id="SSF55979">
    <property type="entry name" value="DNA clamp"/>
    <property type="match status" value="2"/>
</dbReference>
<dbReference type="GO" id="GO:0006272">
    <property type="term" value="P:leading strand elongation"/>
    <property type="evidence" value="ECO:0007669"/>
    <property type="project" value="TreeGrafter"/>
</dbReference>
<name>A0AB39JD62_9VIRU</name>
<feature type="domain" description="Proliferating cell nuclear antigen PCNA N-terminal" evidence="2">
    <location>
        <begin position="16"/>
        <end position="122"/>
    </location>
</feature>
<accession>A0AB39JD62</accession>
<evidence type="ECO:0000259" key="2">
    <source>
        <dbReference type="Pfam" id="PF00705"/>
    </source>
</evidence>
<protein>
    <recommendedName>
        <fullName evidence="2">Proliferating cell nuclear antigen PCNA N-terminal domain-containing protein</fullName>
    </recommendedName>
</protein>
<dbReference type="GO" id="GO:0006275">
    <property type="term" value="P:regulation of DNA replication"/>
    <property type="evidence" value="ECO:0007669"/>
    <property type="project" value="InterPro"/>
</dbReference>
<dbReference type="PANTHER" id="PTHR11352:SF0">
    <property type="entry name" value="PROLIFERATING CELL NUCLEAR ANTIGEN"/>
    <property type="match status" value="1"/>
</dbReference>
<dbReference type="InterPro" id="IPR022659">
    <property type="entry name" value="Pr_cel_nuc_antig_CS"/>
</dbReference>
<dbReference type="PROSITE" id="PS01251">
    <property type="entry name" value="PCNA_1"/>
    <property type="match status" value="1"/>
</dbReference>
<dbReference type="Gene3D" id="3.70.10.10">
    <property type="match status" value="1"/>
</dbReference>
<dbReference type="GO" id="GO:0003677">
    <property type="term" value="F:DNA binding"/>
    <property type="evidence" value="ECO:0007669"/>
    <property type="project" value="UniProtKB-KW"/>
</dbReference>
<dbReference type="EMBL" id="PP542043">
    <property type="protein sequence ID" value="XDO02023.1"/>
    <property type="molecule type" value="Genomic_DNA"/>
</dbReference>
<dbReference type="PRINTS" id="PR00339">
    <property type="entry name" value="PCNACYCLIN"/>
</dbReference>
<reference evidence="3" key="1">
    <citation type="submission" date="2024-03" db="EMBL/GenBank/DDBJ databases">
        <title>Eukaryotic viruses encode the ribosomal protein eL40.</title>
        <authorList>
            <person name="Thomy J."/>
            <person name="Schvarcz C.R."/>
            <person name="McBeain K.A."/>
            <person name="Edwards K.F."/>
            <person name="Steward G.F."/>
        </authorList>
    </citation>
    <scope>NUCLEOTIDE SEQUENCE</scope>
    <source>
        <strain evidence="3">FloV-SA2</strain>
    </source>
</reference>
<dbReference type="Pfam" id="PF00705">
    <property type="entry name" value="PCNA_N"/>
    <property type="match status" value="1"/>
</dbReference>
<organism evidence="3">
    <name type="scientific">Florenciella sp. virus SA2</name>
    <dbReference type="NCBI Taxonomy" id="3240092"/>
    <lineage>
        <taxon>Viruses</taxon>
    </lineage>
</organism>
<gene>
    <name evidence="3" type="ORF">FloV-SA2_00204</name>
</gene>
<dbReference type="InterPro" id="IPR000730">
    <property type="entry name" value="Pr_cel_nuc_antig"/>
</dbReference>
<evidence type="ECO:0000256" key="1">
    <source>
        <dbReference type="ARBA" id="ARBA00023125"/>
    </source>
</evidence>
<dbReference type="PANTHER" id="PTHR11352">
    <property type="entry name" value="PROLIFERATING CELL NUCLEAR ANTIGEN"/>
    <property type="match status" value="1"/>
</dbReference>
<sequence length="274" mass="31996">MKIVIDSSKKVLKFVELFKMIKSLNDYCTIYCKEDGLFIQVMDDARVSLLNINIDKGWFKDYDSTIESISFNAKYISIILAMYQPNCVVTFVNNDEFMNIILNYADGSEKTFEIHLVDIETDIMESQEIEHSLDFSINTKKLDNYINDMQLFGDTLELIYINDAIYMRSFGENGKYQLKLGCDLLENFVVEEDLKLYCKVSLKFPNLISKLYSTFKSISIHVSEEAPFVFELLDKDEEDNKLNIVYYVAPKIEDDDEFDFSEFDNNELTNEIIE</sequence>
<proteinExistence type="predicted"/>
<keyword evidence="1" id="KW-0238">DNA-binding</keyword>
<dbReference type="InterPro" id="IPR022648">
    <property type="entry name" value="Pr_cel_nuc_antig_N"/>
</dbReference>
<evidence type="ECO:0000313" key="3">
    <source>
        <dbReference type="EMBL" id="XDO02023.1"/>
    </source>
</evidence>
<dbReference type="InterPro" id="IPR046938">
    <property type="entry name" value="DNA_clamp_sf"/>
</dbReference>
<dbReference type="GO" id="GO:0030337">
    <property type="term" value="F:DNA polymerase processivity factor activity"/>
    <property type="evidence" value="ECO:0007669"/>
    <property type="project" value="InterPro"/>
</dbReference>